<dbReference type="SUPFAM" id="SSF51556">
    <property type="entry name" value="Metallo-dependent hydrolases"/>
    <property type="match status" value="1"/>
</dbReference>
<organism evidence="3 4">
    <name type="scientific">Aspergillus campestris (strain IBT 28561)</name>
    <dbReference type="NCBI Taxonomy" id="1392248"/>
    <lineage>
        <taxon>Eukaryota</taxon>
        <taxon>Fungi</taxon>
        <taxon>Dikarya</taxon>
        <taxon>Ascomycota</taxon>
        <taxon>Pezizomycotina</taxon>
        <taxon>Eurotiomycetes</taxon>
        <taxon>Eurotiomycetidae</taxon>
        <taxon>Eurotiales</taxon>
        <taxon>Aspergillaceae</taxon>
        <taxon>Aspergillus</taxon>
        <taxon>Aspergillus subgen. Circumdati</taxon>
    </lineage>
</organism>
<dbReference type="Gene3D" id="3.20.20.140">
    <property type="entry name" value="Metal-dependent hydrolases"/>
    <property type="match status" value="1"/>
</dbReference>
<name>A0A2I1DEZ5_ASPC2</name>
<sequence>MLYIHATIITVDQTRRIVSNGAICVHGSRIKDIDKTPILLQRYPEEEQYDLRGHIVIPGLISTHLHSVQALFRGTADNLTLQPWLCQRILPLQRTVTAQDAQSAVRLTVAELLKSGTTCFLESMFFAHHDFDALCRIVQESGIRGCLGHAVLCPSTYPAHVADGLSIDRAVEAWRRWHGAADDRIRVWFGACTPGLATEDQIRELTSVSRDLNIPITIHLAETHANRAYLCTKASNPIAYAEQVGLLTPKTVLAHAVHLVNDDDGPSALDRLARSGAQVAHCPTSNAKLTSGTSPVPQMLAAGIPVSLGTDGVACHNTCDLLQEMKFATLVHRVTGGSATALTAETALEMATVHGAIALGLQDEIGSLEVGKKADFVAVDADQVHLQPALDPVSTIVYAATGRDVSVVVVDGRVVVDKGRLLSLDESAIVRDAKQRGRDLVNRAGLDEVVRSPWPLV</sequence>
<gene>
    <name evidence="3" type="ORF">P168DRAFT_294485</name>
</gene>
<dbReference type="RefSeq" id="XP_024697046.1">
    <property type="nucleotide sequence ID" value="XM_024837961.1"/>
</dbReference>
<dbReference type="Pfam" id="PF01979">
    <property type="entry name" value="Amidohydro_1"/>
    <property type="match status" value="1"/>
</dbReference>
<dbReference type="Proteomes" id="UP000234254">
    <property type="component" value="Unassembled WGS sequence"/>
</dbReference>
<reference evidence="3" key="1">
    <citation type="submission" date="2016-12" db="EMBL/GenBank/DDBJ databases">
        <title>The genomes of Aspergillus section Nigri reveals drivers in fungal speciation.</title>
        <authorList>
            <consortium name="DOE Joint Genome Institute"/>
            <person name="Vesth T.C."/>
            <person name="Nybo J."/>
            <person name="Theobald S."/>
            <person name="Brandl J."/>
            <person name="Frisvad J.C."/>
            <person name="Nielsen K.F."/>
            <person name="Lyhne E.K."/>
            <person name="Kogle M.E."/>
            <person name="Kuo A."/>
            <person name="Riley R."/>
            <person name="Clum A."/>
            <person name="Nolan M."/>
            <person name="Lipzen A."/>
            <person name="Salamov A."/>
            <person name="Henrissat B."/>
            <person name="Wiebenga A."/>
            <person name="De vries R.P."/>
            <person name="Grigoriev I.V."/>
            <person name="Mortensen U.H."/>
            <person name="Andersen M.R."/>
            <person name="Baker S.E."/>
        </authorList>
    </citation>
    <scope>NUCLEOTIDE SEQUENCE</scope>
    <source>
        <strain evidence="3">IBT 28561</strain>
    </source>
</reference>
<dbReference type="InterPro" id="IPR006680">
    <property type="entry name" value="Amidohydro-rel"/>
</dbReference>
<dbReference type="AlphaFoldDB" id="A0A2I1DEZ5"/>
<comment type="caution">
    <text evidence="3">The sequence shown here is derived from an EMBL/GenBank/DDBJ whole genome shotgun (WGS) entry which is preliminary data.</text>
</comment>
<keyword evidence="4" id="KW-1185">Reference proteome</keyword>
<dbReference type="GO" id="GO:0016810">
    <property type="term" value="F:hydrolase activity, acting on carbon-nitrogen (but not peptide) bonds"/>
    <property type="evidence" value="ECO:0007669"/>
    <property type="project" value="InterPro"/>
</dbReference>
<dbReference type="PANTHER" id="PTHR43794">
    <property type="entry name" value="AMINOHYDROLASE SSNA-RELATED"/>
    <property type="match status" value="1"/>
</dbReference>
<dbReference type="GeneID" id="36545485"/>
<protein>
    <submittedName>
        <fullName evidence="3">Atrazine chlorohydrolase/guanine deaminase</fullName>
    </submittedName>
</protein>
<dbReference type="Gene3D" id="2.30.40.10">
    <property type="entry name" value="Urease, subunit C, domain 1"/>
    <property type="match status" value="1"/>
</dbReference>
<dbReference type="CDD" id="cd01298">
    <property type="entry name" value="ATZ_TRZ_like"/>
    <property type="match status" value="1"/>
</dbReference>
<dbReference type="InterPro" id="IPR032466">
    <property type="entry name" value="Metal_Hydrolase"/>
</dbReference>
<dbReference type="OrthoDB" id="194468at2759"/>
<feature type="domain" description="Amidohydrolase-related" evidence="2">
    <location>
        <begin position="55"/>
        <end position="415"/>
    </location>
</feature>
<evidence type="ECO:0000313" key="3">
    <source>
        <dbReference type="EMBL" id="PKY08452.1"/>
    </source>
</evidence>
<keyword evidence="1" id="KW-0378">Hydrolase</keyword>
<dbReference type="SUPFAM" id="SSF51338">
    <property type="entry name" value="Composite domain of metallo-dependent hydrolases"/>
    <property type="match status" value="2"/>
</dbReference>
<proteinExistence type="predicted"/>
<dbReference type="InterPro" id="IPR050287">
    <property type="entry name" value="MTA/SAH_deaminase"/>
</dbReference>
<dbReference type="PANTHER" id="PTHR43794:SF11">
    <property type="entry name" value="AMIDOHYDROLASE-RELATED DOMAIN-CONTAINING PROTEIN"/>
    <property type="match status" value="1"/>
</dbReference>
<accession>A0A2I1DEZ5</accession>
<dbReference type="EMBL" id="MSFM01000001">
    <property type="protein sequence ID" value="PKY08452.1"/>
    <property type="molecule type" value="Genomic_DNA"/>
</dbReference>
<dbReference type="InterPro" id="IPR011059">
    <property type="entry name" value="Metal-dep_hydrolase_composite"/>
</dbReference>
<dbReference type="VEuPathDB" id="FungiDB:P168DRAFT_294485"/>
<evidence type="ECO:0000313" key="4">
    <source>
        <dbReference type="Proteomes" id="UP000234254"/>
    </source>
</evidence>
<evidence type="ECO:0000259" key="2">
    <source>
        <dbReference type="Pfam" id="PF01979"/>
    </source>
</evidence>
<evidence type="ECO:0000256" key="1">
    <source>
        <dbReference type="ARBA" id="ARBA00022801"/>
    </source>
</evidence>